<dbReference type="InterPro" id="IPR042099">
    <property type="entry name" value="ANL_N_sf"/>
</dbReference>
<evidence type="ECO:0000256" key="1">
    <source>
        <dbReference type="ARBA" id="ARBA00004275"/>
    </source>
</evidence>
<dbReference type="EMBL" id="KQ971312">
    <property type="protein sequence ID" value="KYB29247.1"/>
    <property type="molecule type" value="Genomic_DNA"/>
</dbReference>
<reference evidence="7 8" key="2">
    <citation type="journal article" date="2010" name="Nucleic Acids Res.">
        <title>BeetleBase in 2010: revisions to provide comprehensive genomic information for Tribolium castaneum.</title>
        <authorList>
            <person name="Kim H.S."/>
            <person name="Murphy T."/>
            <person name="Xia J."/>
            <person name="Caragea D."/>
            <person name="Park Y."/>
            <person name="Beeman R.W."/>
            <person name="Lorenzen M.D."/>
            <person name="Butcher S."/>
            <person name="Manak J.R."/>
            <person name="Brown S.J."/>
        </authorList>
    </citation>
    <scope>GENOME REANNOTATION</scope>
    <source>
        <strain evidence="7 8">Georgia GA2</strain>
    </source>
</reference>
<dbReference type="PANTHER" id="PTHR24096">
    <property type="entry name" value="LONG-CHAIN-FATTY-ACID--COA LIGASE"/>
    <property type="match status" value="1"/>
</dbReference>
<sequence length="563" mass="63371">MDDSKLTVRESSRIIKEKSLDYVPDPRGLGYEFYQAMFLNQNAVAQIDAESGCADSYGNLLERCIRTAIRLLVAGITKRDIICHCSSNHINSCVPIICAFFLGVPVAPVDPTLSYDEAFEILAQIRPRVIFVTPDVVDTIEMALGEINIECEIVLFGSSPDFVEFDSFLEPDEEESHFQPLEISDIRETAVIAFTKGQKDDYKGVCLSHYAIMMQCLNTISCCNFGNTFCLSNREPDKNVNGFETALSFNTFARIAEIELLCCCTFTGITKIINQKFDPTFAWRTIDKHEVSFMTCTSFQAIQLYKIGKPEGVVGTTLKMLLTQGTSLSKASLYELRKLLPYCFITNCYGLTETTGRVTMFAFTKPGDIRDQYENPTSCGKLVSGMTCKIVDPITEKILGPNQAGELRFKSDLMMNGYLKQDHSDLFDKDGWVKTGDVALYDDKHRFFVLNRLKDVFKCYSWHIAPVIIENVIKEHPAVKDAVVIGIFEDIKAWNQIPMAVVTLNRGMRNRVTGKDIQMWANSKLSKKQQLKAGVKIVKQIPITIAGEPKRQQVKDMVLCENL</sequence>
<dbReference type="InterPro" id="IPR025110">
    <property type="entry name" value="AMP-bd_C"/>
</dbReference>
<evidence type="ECO:0000313" key="7">
    <source>
        <dbReference type="EMBL" id="KYB29247.1"/>
    </source>
</evidence>
<gene>
    <name evidence="7" type="primary">AUGUSTUS-3.0.2_32153</name>
    <name evidence="7" type="ORF">TcasGA2_TC032153</name>
</gene>
<name>A0A139WN13_TRICA</name>
<reference evidence="7 8" key="1">
    <citation type="journal article" date="2008" name="Nature">
        <title>The genome of the model beetle and pest Tribolium castaneum.</title>
        <authorList>
            <consortium name="Tribolium Genome Sequencing Consortium"/>
            <person name="Richards S."/>
            <person name="Gibbs R.A."/>
            <person name="Weinstock G.M."/>
            <person name="Brown S.J."/>
            <person name="Denell R."/>
            <person name="Beeman R.W."/>
            <person name="Gibbs R."/>
            <person name="Beeman R.W."/>
            <person name="Brown S.J."/>
            <person name="Bucher G."/>
            <person name="Friedrich M."/>
            <person name="Grimmelikhuijzen C.J."/>
            <person name="Klingler M."/>
            <person name="Lorenzen M."/>
            <person name="Richards S."/>
            <person name="Roth S."/>
            <person name="Schroder R."/>
            <person name="Tautz D."/>
            <person name="Zdobnov E.M."/>
            <person name="Muzny D."/>
            <person name="Gibbs R.A."/>
            <person name="Weinstock G.M."/>
            <person name="Attaway T."/>
            <person name="Bell S."/>
            <person name="Buhay C.J."/>
            <person name="Chandrabose M.N."/>
            <person name="Chavez D."/>
            <person name="Clerk-Blankenburg K.P."/>
            <person name="Cree A."/>
            <person name="Dao M."/>
            <person name="Davis C."/>
            <person name="Chacko J."/>
            <person name="Dinh H."/>
            <person name="Dugan-Rocha S."/>
            <person name="Fowler G."/>
            <person name="Garner T.T."/>
            <person name="Garnes J."/>
            <person name="Gnirke A."/>
            <person name="Hawes A."/>
            <person name="Hernandez J."/>
            <person name="Hines S."/>
            <person name="Holder M."/>
            <person name="Hume J."/>
            <person name="Jhangiani S.N."/>
            <person name="Joshi V."/>
            <person name="Khan Z.M."/>
            <person name="Jackson L."/>
            <person name="Kovar C."/>
            <person name="Kowis A."/>
            <person name="Lee S."/>
            <person name="Lewis L.R."/>
            <person name="Margolis J."/>
            <person name="Morgan M."/>
            <person name="Nazareth L.V."/>
            <person name="Nguyen N."/>
            <person name="Okwuonu G."/>
            <person name="Parker D."/>
            <person name="Richards S."/>
            <person name="Ruiz S.J."/>
            <person name="Santibanez J."/>
            <person name="Savard J."/>
            <person name="Scherer S.E."/>
            <person name="Schneider B."/>
            <person name="Sodergren E."/>
            <person name="Tautz D."/>
            <person name="Vattahil S."/>
            <person name="Villasana D."/>
            <person name="White C.S."/>
            <person name="Wright R."/>
            <person name="Park Y."/>
            <person name="Beeman R.W."/>
            <person name="Lord J."/>
            <person name="Oppert B."/>
            <person name="Lorenzen M."/>
            <person name="Brown S."/>
            <person name="Wang L."/>
            <person name="Savard J."/>
            <person name="Tautz D."/>
            <person name="Richards S."/>
            <person name="Weinstock G."/>
            <person name="Gibbs R.A."/>
            <person name="Liu Y."/>
            <person name="Worley K."/>
            <person name="Weinstock G."/>
            <person name="Elsik C.G."/>
            <person name="Reese J.T."/>
            <person name="Elhaik E."/>
            <person name="Landan G."/>
            <person name="Graur D."/>
            <person name="Arensburger P."/>
            <person name="Atkinson P."/>
            <person name="Beeman R.W."/>
            <person name="Beidler J."/>
            <person name="Brown S.J."/>
            <person name="Demuth J.P."/>
            <person name="Drury D.W."/>
            <person name="Du Y.Z."/>
            <person name="Fujiwara H."/>
            <person name="Lorenzen M."/>
            <person name="Maselli V."/>
            <person name="Osanai M."/>
            <person name="Park Y."/>
            <person name="Robertson H.M."/>
            <person name="Tu Z."/>
            <person name="Wang J.J."/>
            <person name="Wang S."/>
            <person name="Richards S."/>
            <person name="Song H."/>
            <person name="Zhang L."/>
            <person name="Sodergren E."/>
            <person name="Werner D."/>
            <person name="Stanke M."/>
            <person name="Morgenstern B."/>
            <person name="Solovyev V."/>
            <person name="Kosarev P."/>
            <person name="Brown G."/>
            <person name="Chen H.C."/>
            <person name="Ermolaeva O."/>
            <person name="Hlavina W."/>
            <person name="Kapustin Y."/>
            <person name="Kiryutin B."/>
            <person name="Kitts P."/>
            <person name="Maglott D."/>
            <person name="Pruitt K."/>
            <person name="Sapojnikov V."/>
            <person name="Souvorov A."/>
            <person name="Mackey A.J."/>
            <person name="Waterhouse R.M."/>
            <person name="Wyder S."/>
            <person name="Zdobnov E.M."/>
            <person name="Zdobnov E.M."/>
            <person name="Wyder S."/>
            <person name="Kriventseva E.V."/>
            <person name="Kadowaki T."/>
            <person name="Bork P."/>
            <person name="Aranda M."/>
            <person name="Bao R."/>
            <person name="Beermann A."/>
            <person name="Berns N."/>
            <person name="Bolognesi R."/>
            <person name="Bonneton F."/>
            <person name="Bopp D."/>
            <person name="Brown S.J."/>
            <person name="Bucher G."/>
            <person name="Butts T."/>
            <person name="Chaumot A."/>
            <person name="Denell R.E."/>
            <person name="Ferrier D.E."/>
            <person name="Friedrich M."/>
            <person name="Gordon C.M."/>
            <person name="Jindra M."/>
            <person name="Klingler M."/>
            <person name="Lan Q."/>
            <person name="Lattorff H.M."/>
            <person name="Laudet V."/>
            <person name="von Levetsow C."/>
            <person name="Liu Z."/>
            <person name="Lutz R."/>
            <person name="Lynch J.A."/>
            <person name="da Fonseca R.N."/>
            <person name="Posnien N."/>
            <person name="Reuter R."/>
            <person name="Roth S."/>
            <person name="Savard J."/>
            <person name="Schinko J.B."/>
            <person name="Schmitt C."/>
            <person name="Schoppmeier M."/>
            <person name="Schroder R."/>
            <person name="Shippy T.D."/>
            <person name="Simonnet F."/>
            <person name="Marques-Souza H."/>
            <person name="Tautz D."/>
            <person name="Tomoyasu Y."/>
            <person name="Trauner J."/>
            <person name="Van der Zee M."/>
            <person name="Vervoort M."/>
            <person name="Wittkopp N."/>
            <person name="Wimmer E.A."/>
            <person name="Yang X."/>
            <person name="Jones A.K."/>
            <person name="Sattelle D.B."/>
            <person name="Ebert P.R."/>
            <person name="Nelson D."/>
            <person name="Scott J.G."/>
            <person name="Beeman R.W."/>
            <person name="Muthukrishnan S."/>
            <person name="Kramer K.J."/>
            <person name="Arakane Y."/>
            <person name="Beeman R.W."/>
            <person name="Zhu Q."/>
            <person name="Hogenkamp D."/>
            <person name="Dixit R."/>
            <person name="Oppert B."/>
            <person name="Jiang H."/>
            <person name="Zou Z."/>
            <person name="Marshall J."/>
            <person name="Elpidina E."/>
            <person name="Vinokurov K."/>
            <person name="Oppert C."/>
            <person name="Zou Z."/>
            <person name="Evans J."/>
            <person name="Lu Z."/>
            <person name="Zhao P."/>
            <person name="Sumathipala N."/>
            <person name="Altincicek B."/>
            <person name="Vilcinskas A."/>
            <person name="Williams M."/>
            <person name="Hultmark D."/>
            <person name="Hetru C."/>
            <person name="Jiang H."/>
            <person name="Grimmelikhuijzen C.J."/>
            <person name="Hauser F."/>
            <person name="Cazzamali G."/>
            <person name="Williamson M."/>
            <person name="Park Y."/>
            <person name="Li B."/>
            <person name="Tanaka Y."/>
            <person name="Predel R."/>
            <person name="Neupert S."/>
            <person name="Schachtner J."/>
            <person name="Verleyen P."/>
            <person name="Raible F."/>
            <person name="Bork P."/>
            <person name="Friedrich M."/>
            <person name="Walden K.K."/>
            <person name="Robertson H.M."/>
            <person name="Angeli S."/>
            <person name="Foret S."/>
            <person name="Bucher G."/>
            <person name="Schuetz S."/>
            <person name="Maleszka R."/>
            <person name="Wimmer E.A."/>
            <person name="Beeman R.W."/>
            <person name="Lorenzen M."/>
            <person name="Tomoyasu Y."/>
            <person name="Miller S.C."/>
            <person name="Grossmann D."/>
            <person name="Bucher G."/>
        </authorList>
    </citation>
    <scope>NUCLEOTIDE SEQUENCE [LARGE SCALE GENOMIC DNA]</scope>
    <source>
        <strain evidence="7 8">Georgia GA2</strain>
    </source>
</reference>
<proteinExistence type="inferred from homology"/>
<comment type="subcellular location">
    <subcellularLocation>
        <location evidence="1">Peroxisome</location>
    </subcellularLocation>
</comment>
<dbReference type="Gene3D" id="3.40.50.12780">
    <property type="entry name" value="N-terminal domain of ligase-like"/>
    <property type="match status" value="1"/>
</dbReference>
<evidence type="ECO:0000313" key="8">
    <source>
        <dbReference type="Proteomes" id="UP000007266"/>
    </source>
</evidence>
<protein>
    <submittedName>
        <fullName evidence="7">Luciferin 4-monooxygenase-like Protein</fullName>
    </submittedName>
</protein>
<evidence type="ECO:0000256" key="4">
    <source>
        <dbReference type="ARBA" id="ARBA00023140"/>
    </source>
</evidence>
<feature type="domain" description="AMP-binding enzyme C-terminal" evidence="6">
    <location>
        <begin position="469"/>
        <end position="547"/>
    </location>
</feature>
<organism evidence="7 8">
    <name type="scientific">Tribolium castaneum</name>
    <name type="common">Red flour beetle</name>
    <dbReference type="NCBI Taxonomy" id="7070"/>
    <lineage>
        <taxon>Eukaryota</taxon>
        <taxon>Metazoa</taxon>
        <taxon>Ecdysozoa</taxon>
        <taxon>Arthropoda</taxon>
        <taxon>Hexapoda</taxon>
        <taxon>Insecta</taxon>
        <taxon>Pterygota</taxon>
        <taxon>Neoptera</taxon>
        <taxon>Endopterygota</taxon>
        <taxon>Coleoptera</taxon>
        <taxon>Polyphaga</taxon>
        <taxon>Cucujiformia</taxon>
        <taxon>Tenebrionidae</taxon>
        <taxon>Tenebrionidae incertae sedis</taxon>
        <taxon>Tribolium</taxon>
    </lineage>
</organism>
<evidence type="ECO:0000256" key="3">
    <source>
        <dbReference type="ARBA" id="ARBA00022598"/>
    </source>
</evidence>
<dbReference type="OMA" id="EINIECE"/>
<accession>A0A139WN13</accession>
<dbReference type="Pfam" id="PF00501">
    <property type="entry name" value="AMP-binding"/>
    <property type="match status" value="1"/>
</dbReference>
<comment type="similarity">
    <text evidence="2">Belongs to the ATP-dependent AMP-binding enzyme family.</text>
</comment>
<dbReference type="SUPFAM" id="SSF56801">
    <property type="entry name" value="Acetyl-CoA synthetase-like"/>
    <property type="match status" value="1"/>
</dbReference>
<dbReference type="Gene3D" id="3.30.300.30">
    <property type="match status" value="1"/>
</dbReference>
<dbReference type="STRING" id="7070.A0A139WN13"/>
<dbReference type="InterPro" id="IPR045851">
    <property type="entry name" value="AMP-bd_C_sf"/>
</dbReference>
<dbReference type="GO" id="GO:0005777">
    <property type="term" value="C:peroxisome"/>
    <property type="evidence" value="ECO:0007669"/>
    <property type="project" value="UniProtKB-SubCell"/>
</dbReference>
<feature type="domain" description="AMP-dependent synthetase/ligase" evidence="5">
    <location>
        <begin position="42"/>
        <end position="419"/>
    </location>
</feature>
<dbReference type="Pfam" id="PF13193">
    <property type="entry name" value="AMP-binding_C"/>
    <property type="match status" value="1"/>
</dbReference>
<dbReference type="PANTHER" id="PTHR24096:SF149">
    <property type="entry name" value="AMP-BINDING DOMAIN-CONTAINING PROTEIN-RELATED"/>
    <property type="match status" value="1"/>
</dbReference>
<dbReference type="InterPro" id="IPR000873">
    <property type="entry name" value="AMP-dep_synth/lig_dom"/>
</dbReference>
<keyword evidence="8" id="KW-1185">Reference proteome</keyword>
<dbReference type="InParanoid" id="A0A139WN13"/>
<keyword evidence="3" id="KW-0436">Ligase</keyword>
<keyword evidence="4" id="KW-0576">Peroxisome</keyword>
<evidence type="ECO:0000259" key="6">
    <source>
        <dbReference type="Pfam" id="PF13193"/>
    </source>
</evidence>
<evidence type="ECO:0000259" key="5">
    <source>
        <dbReference type="Pfam" id="PF00501"/>
    </source>
</evidence>
<dbReference type="AlphaFoldDB" id="A0A139WN13"/>
<dbReference type="Proteomes" id="UP000007266">
    <property type="component" value="Linkage group 2"/>
</dbReference>
<evidence type="ECO:0000256" key="2">
    <source>
        <dbReference type="ARBA" id="ARBA00006432"/>
    </source>
</evidence>
<dbReference type="GO" id="GO:0016405">
    <property type="term" value="F:CoA-ligase activity"/>
    <property type="evidence" value="ECO:0000318"/>
    <property type="project" value="GO_Central"/>
</dbReference>